<protein>
    <submittedName>
        <fullName evidence="3">MSP domain-containing protein</fullName>
    </submittedName>
</protein>
<organism evidence="2 3">
    <name type="scientific">Caenorhabditis tropicalis</name>
    <dbReference type="NCBI Taxonomy" id="1561998"/>
    <lineage>
        <taxon>Eukaryota</taxon>
        <taxon>Metazoa</taxon>
        <taxon>Ecdysozoa</taxon>
        <taxon>Nematoda</taxon>
        <taxon>Chromadorea</taxon>
        <taxon>Rhabditida</taxon>
        <taxon>Rhabditina</taxon>
        <taxon>Rhabditomorpha</taxon>
        <taxon>Rhabditoidea</taxon>
        <taxon>Rhabditidae</taxon>
        <taxon>Peloderinae</taxon>
        <taxon>Caenorhabditis</taxon>
    </lineage>
</organism>
<feature type="region of interest" description="Disordered" evidence="1">
    <location>
        <begin position="287"/>
        <end position="319"/>
    </location>
</feature>
<feature type="region of interest" description="Disordered" evidence="1">
    <location>
        <begin position="324"/>
        <end position="343"/>
    </location>
</feature>
<dbReference type="Proteomes" id="UP000095282">
    <property type="component" value="Unplaced"/>
</dbReference>
<keyword evidence="2" id="KW-1185">Reference proteome</keyword>
<feature type="compositionally biased region" description="Polar residues" evidence="1">
    <location>
        <begin position="287"/>
        <end position="298"/>
    </location>
</feature>
<dbReference type="WBParaSite" id="Csp11.Scaffold629.g12202.t2">
    <property type="protein sequence ID" value="Csp11.Scaffold629.g12202.t2"/>
    <property type="gene ID" value="Csp11.Scaffold629.g12202"/>
</dbReference>
<feature type="compositionally biased region" description="Basic and acidic residues" evidence="1">
    <location>
        <begin position="299"/>
        <end position="317"/>
    </location>
</feature>
<sequence length="343" mass="39651">MSSGFNISDVYREGRPSLLVPVNGIQLFEITNLDSNVRKIIVLLNSVRFFMLDSRKTGYNSYTFDAVLKPKGSIVFALMDKGHIEEDNYEISTPFEGNFQYSISKDPYVEGTNTKKRSIDRNPYFAGKKPEQYNLPELLVNLNPETNSYREFYRNYERLADCVFKKYEPDPMEKLLKIEPISKENTEGSQWKRKWVYVDETAKKDYANGFHFDGSTRIREASRGTGGRMGKIIEEKVRYFQIRNIESFVKIDIRNNQIQLEISLNHSKIQNLGGGKSVEKSVVSKSMTKSIQNTPKSMESQRTDPSKHSEYIRKPDEGVVIQNTLQEEEGKKKKKKKKKCVIS</sequence>
<dbReference type="AlphaFoldDB" id="A0A1I7TVH9"/>
<evidence type="ECO:0000256" key="1">
    <source>
        <dbReference type="SAM" id="MobiDB-lite"/>
    </source>
</evidence>
<name>A0A1I7TVH9_9PELO</name>
<evidence type="ECO:0000313" key="3">
    <source>
        <dbReference type="WBParaSite" id="Csp11.Scaffold629.g12202.t2"/>
    </source>
</evidence>
<evidence type="ECO:0000313" key="2">
    <source>
        <dbReference type="Proteomes" id="UP000095282"/>
    </source>
</evidence>
<proteinExistence type="predicted"/>
<feature type="compositionally biased region" description="Basic residues" evidence="1">
    <location>
        <begin position="332"/>
        <end position="343"/>
    </location>
</feature>
<reference evidence="3" key="1">
    <citation type="submission" date="2016-11" db="UniProtKB">
        <authorList>
            <consortium name="WormBaseParasite"/>
        </authorList>
    </citation>
    <scope>IDENTIFICATION</scope>
</reference>
<accession>A0A1I7TVH9</accession>